<gene>
    <name evidence="2" type="ORF">B9Q06_01895</name>
</gene>
<comment type="caution">
    <text evidence="2">The sequence shown here is derived from an EMBL/GenBank/DDBJ whole genome shotgun (WGS) entry which is preliminary data.</text>
</comment>
<dbReference type="SMART" id="SM00382">
    <property type="entry name" value="AAA"/>
    <property type="match status" value="1"/>
</dbReference>
<dbReference type="Gene3D" id="3.40.50.300">
    <property type="entry name" value="P-loop containing nucleotide triphosphate hydrolases"/>
    <property type="match status" value="1"/>
</dbReference>
<feature type="domain" description="AAA+ ATPase" evidence="1">
    <location>
        <begin position="21"/>
        <end position="153"/>
    </location>
</feature>
<reference evidence="2 3" key="1">
    <citation type="submission" date="2017-04" db="EMBL/GenBank/DDBJ databases">
        <title>Novel microbial lineages endemic to geothermal iron-oxide mats fill important gaps in the evolutionary history of Archaea.</title>
        <authorList>
            <person name="Jay Z.J."/>
            <person name="Beam J.P."/>
            <person name="Dlakic M."/>
            <person name="Rusch D.B."/>
            <person name="Kozubal M.A."/>
            <person name="Inskeep W.P."/>
        </authorList>
    </citation>
    <scope>NUCLEOTIDE SEQUENCE [LARGE SCALE GENOMIC DNA]</scope>
    <source>
        <strain evidence="2">ECH_B_2</strain>
    </source>
</reference>
<accession>A0A2R6BD84</accession>
<dbReference type="InterPro" id="IPR009788">
    <property type="entry name" value="GvpD_P-loop"/>
</dbReference>
<protein>
    <recommendedName>
        <fullName evidence="1">AAA+ ATPase domain-containing protein</fullName>
    </recommendedName>
</protein>
<dbReference type="Pfam" id="PF07088">
    <property type="entry name" value="GvpD_P-loop"/>
    <property type="match status" value="1"/>
</dbReference>
<organism evidence="2 3">
    <name type="scientific">Candidatus Marsarchaeota G2 archaeon ECH_B_2</name>
    <dbReference type="NCBI Taxonomy" id="1978160"/>
    <lineage>
        <taxon>Archaea</taxon>
        <taxon>Candidatus Marsarchaeota</taxon>
        <taxon>Candidatus Marsarchaeota group 2</taxon>
    </lineage>
</organism>
<dbReference type="InterPro" id="IPR027417">
    <property type="entry name" value="P-loop_NTPase"/>
</dbReference>
<evidence type="ECO:0000313" key="3">
    <source>
        <dbReference type="Proteomes" id="UP000241284"/>
    </source>
</evidence>
<dbReference type="EMBL" id="NEXH01000002">
    <property type="protein sequence ID" value="PSN96408.1"/>
    <property type="molecule type" value="Genomic_DNA"/>
</dbReference>
<dbReference type="Proteomes" id="UP000241284">
    <property type="component" value="Unassembled WGS sequence"/>
</dbReference>
<proteinExistence type="predicted"/>
<dbReference type="AlphaFoldDB" id="A0A2R6BD84"/>
<sequence>MEISALQPNMVDELADYLRQGGRTLLIKGLPGSGKTTLALHLLNTVGEGRGIYFSSRVSDESMRKQFVDIHRVLSEKNFIDTRLDLAENFLGQVFESIRKKPPIVVLDSWDAYAKKMSEIERLKTEEVLITLATSSESSLVFVGESIEHTNLDFLVDAIVEM</sequence>
<dbReference type="GO" id="GO:0005524">
    <property type="term" value="F:ATP binding"/>
    <property type="evidence" value="ECO:0007669"/>
    <property type="project" value="InterPro"/>
</dbReference>
<evidence type="ECO:0000259" key="1">
    <source>
        <dbReference type="SMART" id="SM00382"/>
    </source>
</evidence>
<name>A0A2R6BD84_9ARCH</name>
<evidence type="ECO:0000313" key="2">
    <source>
        <dbReference type="EMBL" id="PSN96408.1"/>
    </source>
</evidence>
<dbReference type="InterPro" id="IPR003593">
    <property type="entry name" value="AAA+_ATPase"/>
</dbReference>
<dbReference type="SUPFAM" id="SSF52540">
    <property type="entry name" value="P-loop containing nucleoside triphosphate hydrolases"/>
    <property type="match status" value="1"/>
</dbReference>